<feature type="transmembrane region" description="Helical" evidence="2">
    <location>
        <begin position="431"/>
        <end position="458"/>
    </location>
</feature>
<dbReference type="Proteomes" id="UP000198406">
    <property type="component" value="Unassembled WGS sequence"/>
</dbReference>
<evidence type="ECO:0000256" key="1">
    <source>
        <dbReference type="SAM" id="MobiDB-lite"/>
    </source>
</evidence>
<evidence type="ECO:0000313" key="3">
    <source>
        <dbReference type="EMBL" id="GAX09732.1"/>
    </source>
</evidence>
<dbReference type="EMBL" id="BDSP01000011">
    <property type="protein sequence ID" value="GAX09732.1"/>
    <property type="molecule type" value="Genomic_DNA"/>
</dbReference>
<feature type="compositionally biased region" description="Low complexity" evidence="1">
    <location>
        <begin position="880"/>
        <end position="892"/>
    </location>
</feature>
<dbReference type="AlphaFoldDB" id="A0A1Z5J740"/>
<organism evidence="3 4">
    <name type="scientific">Fistulifera solaris</name>
    <name type="common">Oleaginous diatom</name>
    <dbReference type="NCBI Taxonomy" id="1519565"/>
    <lineage>
        <taxon>Eukaryota</taxon>
        <taxon>Sar</taxon>
        <taxon>Stramenopiles</taxon>
        <taxon>Ochrophyta</taxon>
        <taxon>Bacillariophyta</taxon>
        <taxon>Bacillariophyceae</taxon>
        <taxon>Bacillariophycidae</taxon>
        <taxon>Naviculales</taxon>
        <taxon>Naviculaceae</taxon>
        <taxon>Fistulifera</taxon>
    </lineage>
</organism>
<proteinExistence type="predicted"/>
<dbReference type="OrthoDB" id="49373at2759"/>
<feature type="region of interest" description="Disordered" evidence="1">
    <location>
        <begin position="828"/>
        <end position="960"/>
    </location>
</feature>
<feature type="compositionally biased region" description="Pro residues" evidence="1">
    <location>
        <begin position="703"/>
        <end position="715"/>
    </location>
</feature>
<keyword evidence="2" id="KW-0812">Transmembrane</keyword>
<feature type="compositionally biased region" description="Pro residues" evidence="1">
    <location>
        <begin position="683"/>
        <end position="692"/>
    </location>
</feature>
<keyword evidence="2" id="KW-1133">Transmembrane helix</keyword>
<gene>
    <name evidence="3" type="ORF">FisN_19Lh202</name>
</gene>
<name>A0A1Z5J740_FISSO</name>
<feature type="region of interest" description="Disordered" evidence="1">
    <location>
        <begin position="612"/>
        <end position="802"/>
    </location>
</feature>
<keyword evidence="2" id="KW-0472">Membrane</keyword>
<comment type="caution">
    <text evidence="3">The sequence shown here is derived from an EMBL/GenBank/DDBJ whole genome shotgun (WGS) entry which is preliminary data.</text>
</comment>
<evidence type="ECO:0000313" key="4">
    <source>
        <dbReference type="Proteomes" id="UP000198406"/>
    </source>
</evidence>
<sequence>MELDIRINEAGGQPDLWVEVYTLVGSYELFEAYTADRWTLVTETNAVLLPGGQAAIIPTSVFNKVEMKAGERRSFYVTFRKSYIDFVADALQKSGEVQMTTPELDISVGVGFNEYKFPGDFDRTLDPQFAGVLHLRRSGECSLFVKNTELTFSYLVEAEPTPEISSQLVEAVQEAIKSLMTTDSILLSYQEQFGLVQLMEPIGAMDNNSGGCPDQWATCPDRYFNINVSFEHNDKLDEGELRYQFYRHYGMVDGAVKAKITDHSSLYVGLASVSADITMSLSGTPENSIMDSVQADYFREAVVSFLQAHIDPKASIFSLAIDSQSRSNKLRHARALQESDLMVTGKLFGGQGLYYSAEDFRSEVEDTFRSGQEIFIESLITNGLRPSDVSENGGIEIFNGITSIGGFVRVDETPQQSAPGMQGPVTQSANFGLIVGVVLAVAFTCLVVWLVSHFWRLYQQREDKERMREYREERERIDRMNWQKQIDDEYDEVFGGGNENKEADNEAPLDARRYLASITDTYDDVNSCDIENVGALKRSSSFHDPRITSKRMLPARSKSCQGIDGGSSQYETTRTGGLYKGVVEPKKGQKPQLPKATLDKFLEDKAGAFLRQGNSRSVSSSAISIGSYSAAKPPTRSRSGPVLGYSGSSLGPPATRNGPVPSRLPPGRSASGPNLFQRQAPRAGPPVRPPPGRARSYNSLPPGVRPPPPPPPPGFDPRSQGAPSRIPPGRSHSLNQNRFPPAAHAQPRVFTSGPPKGLPSKILGSQPSPCRNDPKPLRLGSEITANVTQQRPENPPMASHRLQHTPPVMMHKQVATATLVQQIDNQAVPMPLSRHQNTIANESVTLSRNDPENSCEVAPQAARDLPPRSETPPVETYVKPASSPATSTSSMSLEEETEHKKNKKKKEKKEKKSKKEKKEKKEKKAKKEKKKSKETKSNDGQGQHDMAIRNNLQTEAKDTR</sequence>
<feature type="compositionally biased region" description="Basic residues" evidence="1">
    <location>
        <begin position="900"/>
        <end position="933"/>
    </location>
</feature>
<feature type="compositionally biased region" description="Polar residues" evidence="1">
    <location>
        <begin position="783"/>
        <end position="792"/>
    </location>
</feature>
<reference evidence="3 4" key="1">
    <citation type="journal article" date="2015" name="Plant Cell">
        <title>Oil accumulation by the oleaginous diatom Fistulifera solaris as revealed by the genome and transcriptome.</title>
        <authorList>
            <person name="Tanaka T."/>
            <person name="Maeda Y."/>
            <person name="Veluchamy A."/>
            <person name="Tanaka M."/>
            <person name="Abida H."/>
            <person name="Marechal E."/>
            <person name="Bowler C."/>
            <person name="Muto M."/>
            <person name="Sunaga Y."/>
            <person name="Tanaka M."/>
            <person name="Yoshino T."/>
            <person name="Taniguchi T."/>
            <person name="Fukuda Y."/>
            <person name="Nemoto M."/>
            <person name="Matsumoto M."/>
            <person name="Wong P.S."/>
            <person name="Aburatani S."/>
            <person name="Fujibuchi W."/>
        </authorList>
    </citation>
    <scope>NUCLEOTIDE SEQUENCE [LARGE SCALE GENOMIC DNA]</scope>
    <source>
        <strain evidence="3 4">JPCC DA0580</strain>
    </source>
</reference>
<protein>
    <submittedName>
        <fullName evidence="3">Uncharacterized protein</fullName>
    </submittedName>
</protein>
<accession>A0A1Z5J740</accession>
<feature type="compositionally biased region" description="Low complexity" evidence="1">
    <location>
        <begin position="615"/>
        <end position="631"/>
    </location>
</feature>
<keyword evidence="4" id="KW-1185">Reference proteome</keyword>
<evidence type="ECO:0000256" key="2">
    <source>
        <dbReference type="SAM" id="Phobius"/>
    </source>
</evidence>
<feature type="compositionally biased region" description="Polar residues" evidence="1">
    <location>
        <begin position="834"/>
        <end position="848"/>
    </location>
</feature>
<dbReference type="InParanoid" id="A0A1Z5J740"/>